<protein>
    <submittedName>
        <fullName evidence="1">PQQ-binding-like beta-propeller repeat protein</fullName>
    </submittedName>
</protein>
<dbReference type="RefSeq" id="WP_146563503.1">
    <property type="nucleotide sequence ID" value="NZ_VIGW01000013.1"/>
</dbReference>
<dbReference type="OrthoDB" id="264813at2"/>
<dbReference type="InterPro" id="IPR039535">
    <property type="entry name" value="ASST-like"/>
</dbReference>
<keyword evidence="2" id="KW-1185">Reference proteome</keyword>
<dbReference type="Gene3D" id="2.130.10.10">
    <property type="entry name" value="YVTN repeat-like/Quinoprotein amine dehydrogenase"/>
    <property type="match status" value="1"/>
</dbReference>
<gene>
    <name evidence="1" type="ORF">FK529_17230</name>
</gene>
<evidence type="ECO:0000313" key="1">
    <source>
        <dbReference type="EMBL" id="TWS18080.1"/>
    </source>
</evidence>
<reference evidence="1 2" key="1">
    <citation type="submission" date="2019-06" db="EMBL/GenBank/DDBJ databases">
        <title>Tsukamurella conjunctivitidis sp. nov., Tsukamurella assacharolytica sp. nov. and Tsukamurella sputae sp. nov. isolated from patients with conjunctivitis, bacteraemia (lymphoma) and respiratory infection (sputum) in Hong Kong.</title>
        <authorList>
            <person name="Teng J.L.L."/>
            <person name="Lee H.H."/>
            <person name="Fong J.Y.H."/>
            <person name="Fok K.M.N."/>
            <person name="Lau S.K.P."/>
            <person name="Woo P.C.Y."/>
        </authorList>
    </citation>
    <scope>NUCLEOTIDE SEQUENCE [LARGE SCALE GENOMIC DNA]</scope>
    <source>
        <strain evidence="1 2">HKU71</strain>
    </source>
</reference>
<proteinExistence type="predicted"/>
<comment type="caution">
    <text evidence="1">The sequence shown here is derived from an EMBL/GenBank/DDBJ whole genome shotgun (WGS) entry which is preliminary data.</text>
</comment>
<dbReference type="InterPro" id="IPR015943">
    <property type="entry name" value="WD40/YVTN_repeat-like_dom_sf"/>
</dbReference>
<dbReference type="EMBL" id="VIGW01000013">
    <property type="protein sequence ID" value="TWS18080.1"/>
    <property type="molecule type" value="Genomic_DNA"/>
</dbReference>
<dbReference type="PANTHER" id="PTHR35340:SF5">
    <property type="entry name" value="ASST-DOMAIN-CONTAINING PROTEIN"/>
    <property type="match status" value="1"/>
</dbReference>
<organism evidence="1 2">
    <name type="scientific">Tsukamurella asaccharolytica</name>
    <dbReference type="NCBI Taxonomy" id="2592067"/>
    <lineage>
        <taxon>Bacteria</taxon>
        <taxon>Bacillati</taxon>
        <taxon>Actinomycetota</taxon>
        <taxon>Actinomycetes</taxon>
        <taxon>Mycobacteriales</taxon>
        <taxon>Tsukamurellaceae</taxon>
        <taxon>Tsukamurella</taxon>
    </lineage>
</organism>
<dbReference type="PANTHER" id="PTHR35340">
    <property type="entry name" value="PQQ ENZYME REPEAT PROTEIN-RELATED"/>
    <property type="match status" value="1"/>
</dbReference>
<accession>A0A5C5R4P1</accession>
<evidence type="ECO:0000313" key="2">
    <source>
        <dbReference type="Proteomes" id="UP000317291"/>
    </source>
</evidence>
<name>A0A5C5R4P1_9ACTN</name>
<dbReference type="Pfam" id="PF14269">
    <property type="entry name" value="Arylsulfotran_2"/>
    <property type="match status" value="1"/>
</dbReference>
<sequence length="375" mass="41560">MSTDLSRNTLARRGVGLRHLDRDAAYDGYTLYTPIAGAGETYLIDLDGVVVHTWRLPFPPGRHARILDTGNLLFNGKLDQDEPLFPIWGVYHGGIVAEVAPDSTILRRLDHPFQHHDAIVLRNGNLALLTVERLTPEQAERVRGGVPGSEAAGGAIYGDVVVEVTWDGEQVWRWSAAENLDPDEAVLDRHFARDHWPMANTISETPDGDLIVGFRSTSQVVLIRRGTGEIGWTLGAPHVAQQHYPHQLDNGNILVFDNGSFRDPISFPYSRAVEWNPASGEEVWVYQDNPPQNFYSPYMGSAQRLPNGNTLIAEGSFGRIFEVTTDGRVVWEYRVPEFGAFGAGVGLDSSQGPNNSIFRAYRYPREAVAHLLPPS</sequence>
<dbReference type="InterPro" id="IPR053143">
    <property type="entry name" value="Arylsulfate_ST"/>
</dbReference>
<dbReference type="Proteomes" id="UP000317291">
    <property type="component" value="Unassembled WGS sequence"/>
</dbReference>
<dbReference type="AlphaFoldDB" id="A0A5C5R4P1"/>
<dbReference type="SUPFAM" id="SSF63829">
    <property type="entry name" value="Calcium-dependent phosphotriesterase"/>
    <property type="match status" value="1"/>
</dbReference>